<feature type="transmembrane region" description="Helical" evidence="1">
    <location>
        <begin position="64"/>
        <end position="84"/>
    </location>
</feature>
<evidence type="ECO:0000313" key="2">
    <source>
        <dbReference type="EMBL" id="GAO44338.1"/>
    </source>
</evidence>
<keyword evidence="1" id="KW-0472">Membrane</keyword>
<sequence>MKHMFTDDEKRFMAYWEQNRDKQKKVFRQWLVGLPMGLVIVIPIVISYVTGWHKRAVMVAGSQFNPMVLIIALLAIVTFTAIFYKQHQWDQYDQKYRELKARESAGKNETGNNQA</sequence>
<evidence type="ECO:0000313" key="3">
    <source>
        <dbReference type="Proteomes" id="UP000033121"/>
    </source>
</evidence>
<comment type="caution">
    <text evidence="2">The sequence shown here is derived from an EMBL/GenBank/DDBJ whole genome shotgun (WGS) entry which is preliminary data.</text>
</comment>
<dbReference type="EMBL" id="BBWV01000003">
    <property type="protein sequence ID" value="GAO44338.1"/>
    <property type="molecule type" value="Genomic_DNA"/>
</dbReference>
<accession>A0A0E9N3F8</accession>
<protein>
    <submittedName>
        <fullName evidence="2">Uncharacterized protein</fullName>
    </submittedName>
</protein>
<proteinExistence type="predicted"/>
<feature type="transmembrane region" description="Helical" evidence="1">
    <location>
        <begin position="30"/>
        <end position="52"/>
    </location>
</feature>
<keyword evidence="1" id="KW-0812">Transmembrane</keyword>
<keyword evidence="3" id="KW-1185">Reference proteome</keyword>
<dbReference type="RefSeq" id="WP_245624016.1">
    <property type="nucleotide sequence ID" value="NZ_BBWV01000003.1"/>
</dbReference>
<evidence type="ECO:0000256" key="1">
    <source>
        <dbReference type="SAM" id="Phobius"/>
    </source>
</evidence>
<gene>
    <name evidence="2" type="ORF">FPE01S_03_03760</name>
</gene>
<name>A0A0E9N3F8_9BACT</name>
<dbReference type="STRING" id="1220578.FPE01S_03_03760"/>
<dbReference type="Proteomes" id="UP000033121">
    <property type="component" value="Unassembled WGS sequence"/>
</dbReference>
<reference evidence="2 3" key="1">
    <citation type="submission" date="2015-04" db="EMBL/GenBank/DDBJ databases">
        <title>Whole genome shotgun sequence of Flavihumibacter petaseus NBRC 106054.</title>
        <authorList>
            <person name="Miyazawa S."/>
            <person name="Hosoyama A."/>
            <person name="Hashimoto M."/>
            <person name="Noguchi M."/>
            <person name="Tsuchikane K."/>
            <person name="Ohji S."/>
            <person name="Yamazoe A."/>
            <person name="Ichikawa N."/>
            <person name="Kimura A."/>
            <person name="Fujita N."/>
        </authorList>
    </citation>
    <scope>NUCLEOTIDE SEQUENCE [LARGE SCALE GENOMIC DNA]</scope>
    <source>
        <strain evidence="2 3">NBRC 106054</strain>
    </source>
</reference>
<dbReference type="AlphaFoldDB" id="A0A0E9N3F8"/>
<organism evidence="2 3">
    <name type="scientific">Flavihumibacter petaseus NBRC 106054</name>
    <dbReference type="NCBI Taxonomy" id="1220578"/>
    <lineage>
        <taxon>Bacteria</taxon>
        <taxon>Pseudomonadati</taxon>
        <taxon>Bacteroidota</taxon>
        <taxon>Chitinophagia</taxon>
        <taxon>Chitinophagales</taxon>
        <taxon>Chitinophagaceae</taxon>
        <taxon>Flavihumibacter</taxon>
    </lineage>
</organism>
<keyword evidence="1" id="KW-1133">Transmembrane helix</keyword>